<dbReference type="AlphaFoldDB" id="A0A0B7A7X1"/>
<proteinExistence type="predicted"/>
<sequence>MTPEGVQKKSKPKTTVKTKPVGASLLLPYKMSSGILATDFLVILSSRTNEEYIRLHLSTSKQSIFLQLNSHCEGFGNMWEENDKYNHCTMLCMFEWQCLMYYYVIQVATDKFH</sequence>
<evidence type="ECO:0000313" key="1">
    <source>
        <dbReference type="EMBL" id="CEK76878.1"/>
    </source>
</evidence>
<gene>
    <name evidence="1" type="primary">ORF101972</name>
</gene>
<organism evidence="1">
    <name type="scientific">Arion vulgaris</name>
    <dbReference type="NCBI Taxonomy" id="1028688"/>
    <lineage>
        <taxon>Eukaryota</taxon>
        <taxon>Metazoa</taxon>
        <taxon>Spiralia</taxon>
        <taxon>Lophotrochozoa</taxon>
        <taxon>Mollusca</taxon>
        <taxon>Gastropoda</taxon>
        <taxon>Heterobranchia</taxon>
        <taxon>Euthyneura</taxon>
        <taxon>Panpulmonata</taxon>
        <taxon>Eupulmonata</taxon>
        <taxon>Stylommatophora</taxon>
        <taxon>Helicina</taxon>
        <taxon>Arionoidea</taxon>
        <taxon>Arionidae</taxon>
        <taxon>Arion</taxon>
    </lineage>
</organism>
<accession>A0A0B7A7X1</accession>
<reference evidence="1" key="1">
    <citation type="submission" date="2014-12" db="EMBL/GenBank/DDBJ databases">
        <title>Insight into the proteome of Arion vulgaris.</title>
        <authorList>
            <person name="Aradska J."/>
            <person name="Bulat T."/>
            <person name="Smidak R."/>
            <person name="Sarate P."/>
            <person name="Gangsoo J."/>
            <person name="Sialana F."/>
            <person name="Bilban M."/>
            <person name="Lubec G."/>
        </authorList>
    </citation>
    <scope>NUCLEOTIDE SEQUENCE</scope>
    <source>
        <tissue evidence="1">Skin</tissue>
    </source>
</reference>
<dbReference type="EMBL" id="HACG01030013">
    <property type="protein sequence ID" value="CEK76878.1"/>
    <property type="molecule type" value="Transcribed_RNA"/>
</dbReference>
<protein>
    <submittedName>
        <fullName evidence="1">Uncharacterized protein</fullName>
    </submittedName>
</protein>
<name>A0A0B7A7X1_9EUPU</name>